<evidence type="ECO:0000256" key="8">
    <source>
        <dbReference type="SAM" id="Phobius"/>
    </source>
</evidence>
<evidence type="ECO:0000256" key="7">
    <source>
        <dbReference type="ARBA" id="ARBA00023136"/>
    </source>
</evidence>
<evidence type="ECO:0000256" key="5">
    <source>
        <dbReference type="ARBA" id="ARBA00022692"/>
    </source>
</evidence>
<feature type="transmembrane region" description="Helical" evidence="8">
    <location>
        <begin position="241"/>
        <end position="258"/>
    </location>
</feature>
<evidence type="ECO:0000256" key="6">
    <source>
        <dbReference type="ARBA" id="ARBA00022989"/>
    </source>
</evidence>
<feature type="transmembrane region" description="Helical" evidence="8">
    <location>
        <begin position="357"/>
        <end position="387"/>
    </location>
</feature>
<dbReference type="Pfam" id="PF03600">
    <property type="entry name" value="CitMHS"/>
    <property type="match status" value="1"/>
</dbReference>
<dbReference type="EMBL" id="CP011232">
    <property type="protein sequence ID" value="AKI98274.1"/>
    <property type="molecule type" value="Genomic_DNA"/>
</dbReference>
<dbReference type="InterPro" id="IPR051475">
    <property type="entry name" value="Diverse_Ion_Transporter"/>
</dbReference>
<dbReference type="PRINTS" id="PR00758">
    <property type="entry name" value="ARSENICPUMP"/>
</dbReference>
<organism evidence="10 11">
    <name type="scientific">Kosmotoga pacifica</name>
    <dbReference type="NCBI Taxonomy" id="1330330"/>
    <lineage>
        <taxon>Bacteria</taxon>
        <taxon>Thermotogati</taxon>
        <taxon>Thermotogota</taxon>
        <taxon>Thermotogae</taxon>
        <taxon>Kosmotogales</taxon>
        <taxon>Kosmotogaceae</taxon>
        <taxon>Kosmotoga</taxon>
    </lineage>
</organism>
<feature type="transmembrane region" description="Helical" evidence="8">
    <location>
        <begin position="52"/>
        <end position="72"/>
    </location>
</feature>
<reference evidence="10 11" key="1">
    <citation type="submission" date="2015-04" db="EMBL/GenBank/DDBJ databases">
        <title>Complete Genome Sequence of Kosmotoga pacifica SLHLJ1.</title>
        <authorList>
            <person name="Jiang L.J."/>
            <person name="Shao Z.Z."/>
            <person name="Jebbar M."/>
        </authorList>
    </citation>
    <scope>NUCLEOTIDE SEQUENCE [LARGE SCALE GENOMIC DNA]</scope>
    <source>
        <strain evidence="10 11">SLHLJ1</strain>
    </source>
</reference>
<evidence type="ECO:0000313" key="11">
    <source>
        <dbReference type="Proteomes" id="UP000035159"/>
    </source>
</evidence>
<keyword evidence="6 8" id="KW-1133">Transmembrane helix</keyword>
<protein>
    <submittedName>
        <fullName evidence="10">Citrate transporter</fullName>
    </submittedName>
</protein>
<evidence type="ECO:0000313" key="10">
    <source>
        <dbReference type="EMBL" id="AKI98274.1"/>
    </source>
</evidence>
<feature type="transmembrane region" description="Helical" evidence="8">
    <location>
        <begin position="92"/>
        <end position="119"/>
    </location>
</feature>
<dbReference type="STRING" id="1330330.IX53_05250"/>
<feature type="domain" description="Citrate transporter-like" evidence="9">
    <location>
        <begin position="12"/>
        <end position="364"/>
    </location>
</feature>
<comment type="subcellular location">
    <subcellularLocation>
        <location evidence="1">Cell membrane</location>
        <topology evidence="1">Multi-pass membrane protein</topology>
    </subcellularLocation>
</comment>
<dbReference type="Proteomes" id="UP000035159">
    <property type="component" value="Chromosome"/>
</dbReference>
<proteinExistence type="inferred from homology"/>
<dbReference type="InterPro" id="IPR004680">
    <property type="entry name" value="Cit_transptr-like_dom"/>
</dbReference>
<evidence type="ECO:0000256" key="1">
    <source>
        <dbReference type="ARBA" id="ARBA00004651"/>
    </source>
</evidence>
<dbReference type="GO" id="GO:0015105">
    <property type="term" value="F:arsenite transmembrane transporter activity"/>
    <property type="evidence" value="ECO:0007669"/>
    <property type="project" value="InterPro"/>
</dbReference>
<dbReference type="InterPro" id="IPR000802">
    <property type="entry name" value="Arsenical_pump_ArsB"/>
</dbReference>
<dbReference type="AlphaFoldDB" id="A0A0G2ZFE6"/>
<gene>
    <name evidence="10" type="ORF">IX53_05250</name>
</gene>
<dbReference type="CDD" id="cd01116">
    <property type="entry name" value="P_permease"/>
    <property type="match status" value="1"/>
</dbReference>
<keyword evidence="3" id="KW-0813">Transport</keyword>
<feature type="transmembrane region" description="Helical" evidence="8">
    <location>
        <begin position="399"/>
        <end position="420"/>
    </location>
</feature>
<feature type="transmembrane region" description="Helical" evidence="8">
    <location>
        <begin position="23"/>
        <end position="40"/>
    </location>
</feature>
<sequence>MILAFVVFLIAYAFLATEKIHRTLVALIGAVIMVFLGIFADPSKIYSEYIDFNTIFLLIGMMTFVNVIKKSGLFEFLGLEALKFSNGNMLKLYLYFSIIVALTSAVLDNVTTILVMLPITLAVADTTGVDPVPFVLGEIFASNIGGAATLIGDPPNIMIGSAAKLHFSDFVVNLGPVLFFIFVAVNIFLVLVFRRTLTKKVESNLLAQSGSPITNKKHFYISIILLLVTIIMFIFQERLGFESSIIALFIASVSLLLMRPKEVEKTLEEVEWSTILFFVGLFIMVGALEETGFLEYLAGHILVLSRGSYQLAKALVVNISGLASAFIDNIPYTATMIPVIESMQKLNPDVFNNLEPMWWSLSLGACLGGNGTAIGASANVVGLAVLKRYYGKEISFFEFFKYGIIVLIISLIFSTLYLLLFL</sequence>
<feature type="transmembrane region" description="Helical" evidence="8">
    <location>
        <begin position="171"/>
        <end position="193"/>
    </location>
</feature>
<keyword evidence="4" id="KW-1003">Cell membrane</keyword>
<accession>A0A0G2ZFE6</accession>
<evidence type="ECO:0000256" key="2">
    <source>
        <dbReference type="ARBA" id="ARBA00009843"/>
    </source>
</evidence>
<dbReference type="GO" id="GO:0005886">
    <property type="term" value="C:plasma membrane"/>
    <property type="evidence" value="ECO:0007669"/>
    <property type="project" value="UniProtKB-SubCell"/>
</dbReference>
<dbReference type="PATRIC" id="fig|1330330.3.peg.1053"/>
<evidence type="ECO:0000259" key="9">
    <source>
        <dbReference type="Pfam" id="PF03600"/>
    </source>
</evidence>
<dbReference type="PANTHER" id="PTHR43568:SF1">
    <property type="entry name" value="P PROTEIN"/>
    <property type="match status" value="1"/>
</dbReference>
<keyword evidence="7 8" id="KW-0472">Membrane</keyword>
<comment type="similarity">
    <text evidence="2">Belongs to the CitM (TC 2.A.11) transporter family.</text>
</comment>
<dbReference type="PANTHER" id="PTHR43568">
    <property type="entry name" value="P PROTEIN"/>
    <property type="match status" value="1"/>
</dbReference>
<dbReference type="KEGG" id="kpf:IX53_05250"/>
<keyword evidence="5 8" id="KW-0812">Transmembrane</keyword>
<feature type="transmembrane region" description="Helical" evidence="8">
    <location>
        <begin position="218"/>
        <end position="235"/>
    </location>
</feature>
<feature type="transmembrane region" description="Helical" evidence="8">
    <location>
        <begin position="270"/>
        <end position="288"/>
    </location>
</feature>
<evidence type="ECO:0000256" key="4">
    <source>
        <dbReference type="ARBA" id="ARBA00022475"/>
    </source>
</evidence>
<keyword evidence="11" id="KW-1185">Reference proteome</keyword>
<name>A0A0G2ZFE6_9BACT</name>
<evidence type="ECO:0000256" key="3">
    <source>
        <dbReference type="ARBA" id="ARBA00022448"/>
    </source>
</evidence>